<dbReference type="eggNOG" id="ENOG5032UNB">
    <property type="taxonomic scope" value="Bacteria"/>
</dbReference>
<dbReference type="Proteomes" id="UP000007842">
    <property type="component" value="Chromosome"/>
</dbReference>
<accession>G8WQ89</accession>
<name>F8JS38_STREN</name>
<gene>
    <name evidence="3" type="ordered locus">SCATT_17780</name>
</gene>
<dbReference type="OrthoDB" id="4801220at2"/>
<dbReference type="Pfam" id="PF26035">
    <property type="entry name" value="DUF8010"/>
    <property type="match status" value="1"/>
</dbReference>
<protein>
    <submittedName>
        <fullName evidence="3">Uncharacterized protein</fullName>
    </submittedName>
</protein>
<proteinExistence type="predicted"/>
<evidence type="ECO:0000313" key="3">
    <source>
        <dbReference type="EMBL" id="AEW94149.1"/>
    </source>
</evidence>
<evidence type="ECO:0000313" key="4">
    <source>
        <dbReference type="Proteomes" id="UP000007842"/>
    </source>
</evidence>
<evidence type="ECO:0000259" key="1">
    <source>
        <dbReference type="Pfam" id="PF26035"/>
    </source>
</evidence>
<evidence type="ECO:0000259" key="2">
    <source>
        <dbReference type="Pfam" id="PF26572"/>
    </source>
</evidence>
<dbReference type="EMBL" id="CP003219">
    <property type="protein sequence ID" value="AEW94149.1"/>
    <property type="molecule type" value="Genomic_DNA"/>
</dbReference>
<accession>F8JS38</accession>
<dbReference type="KEGG" id="sct:SCAT_1782"/>
<keyword evidence="4" id="KW-1185">Reference proteome</keyword>
<feature type="domain" description="DUF8185" evidence="2">
    <location>
        <begin position="103"/>
        <end position="231"/>
    </location>
</feature>
<dbReference type="Pfam" id="PF26572">
    <property type="entry name" value="DUF8185"/>
    <property type="match status" value="1"/>
</dbReference>
<dbReference type="PATRIC" id="fig|1003195.11.peg.3325"/>
<organism evidence="3 4">
    <name type="scientific">Streptantibioticus cattleyicolor (strain ATCC 35852 / DSM 46488 / JCM 4925 / NBRC 14057 / NRRL 8057)</name>
    <name type="common">Streptomyces cattleya</name>
    <dbReference type="NCBI Taxonomy" id="1003195"/>
    <lineage>
        <taxon>Bacteria</taxon>
        <taxon>Bacillati</taxon>
        <taxon>Actinomycetota</taxon>
        <taxon>Actinomycetes</taxon>
        <taxon>Kitasatosporales</taxon>
        <taxon>Streptomycetaceae</taxon>
        <taxon>Streptantibioticus</taxon>
    </lineage>
</organism>
<sequence>MTAVHPADSAEAAALTAYLARLIHWDKAAVVRVQGAGQALAVFGRPPFGEVLSVRTCRLAEPVEVDATVSAGQLLDALDAGGTAAPVTVPPQVTGPAWAGLLPPRGGWRRTAELRVTAVRAAAAGVVAEFRSRTEALAPQDRTRAELDALAEEIWSRELPGTGLPLRAVHAAHALGFLRPLRATAGTAGPGGGAAPLPPEPADEARTVALLASGPWLRLGTPYGSVAVRGGRRPGLAVSPV</sequence>
<feature type="domain" description="DUF8010" evidence="1">
    <location>
        <begin position="3"/>
        <end position="100"/>
    </location>
</feature>
<dbReference type="InterPro" id="IPR058498">
    <property type="entry name" value="DUF8185"/>
</dbReference>
<dbReference type="KEGG" id="scy:SCATT_17780"/>
<dbReference type="AlphaFoldDB" id="F8JS38"/>
<reference evidence="4" key="1">
    <citation type="submission" date="2011-12" db="EMBL/GenBank/DDBJ databases">
        <title>Complete genome sequence of Streptomyces cattleya strain DSM 46488.</title>
        <authorList>
            <person name="Ou H.-Y."/>
            <person name="Li P."/>
            <person name="Zhao C."/>
            <person name="O'Hagan D."/>
            <person name="Deng Z."/>
        </authorList>
    </citation>
    <scope>NUCLEOTIDE SEQUENCE [LARGE SCALE GENOMIC DNA]</scope>
    <source>
        <strain evidence="4">ATCC 35852 / DSM 46488 / JCM 4925 / NBRC 14057 / NRRL 8057</strain>
    </source>
</reference>
<dbReference type="HOGENOM" id="CLU_083318_0_0_11"/>
<dbReference type="InterPro" id="IPR058323">
    <property type="entry name" value="DUF8010"/>
</dbReference>
<dbReference type="STRING" id="1003195.SCATT_17780"/>
<dbReference type="RefSeq" id="WP_014142540.1">
    <property type="nucleotide sequence ID" value="NC_016111.1"/>
</dbReference>